<gene>
    <name evidence="1" type="ORF">WB794_03660</name>
</gene>
<sequence length="56" mass="6217">MKSFEGVIAYLLTTIAPRNADFTEFSDAELMEAILASGYVELELSRETYRPTVQGA</sequence>
<name>A0AAW9QW17_9GAMM</name>
<evidence type="ECO:0000313" key="1">
    <source>
        <dbReference type="EMBL" id="MEJ1248772.1"/>
    </source>
</evidence>
<dbReference type="AlphaFoldDB" id="A0AAW9QW17"/>
<dbReference type="EMBL" id="JBBDHC010000004">
    <property type="protein sequence ID" value="MEJ1248772.1"/>
    <property type="molecule type" value="Genomic_DNA"/>
</dbReference>
<accession>A0AAW9QW17</accession>
<keyword evidence="2" id="KW-1185">Reference proteome</keyword>
<proteinExistence type="predicted"/>
<evidence type="ECO:0000313" key="2">
    <source>
        <dbReference type="Proteomes" id="UP001364472"/>
    </source>
</evidence>
<comment type="caution">
    <text evidence="1">The sequence shown here is derived from an EMBL/GenBank/DDBJ whole genome shotgun (WGS) entry which is preliminary data.</text>
</comment>
<dbReference type="RefSeq" id="WP_337334492.1">
    <property type="nucleotide sequence ID" value="NZ_JBBDHC010000004.1"/>
</dbReference>
<dbReference type="Proteomes" id="UP001364472">
    <property type="component" value="Unassembled WGS sequence"/>
</dbReference>
<reference evidence="1 2" key="1">
    <citation type="journal article" date="2016" name="Antonie Van Leeuwenhoek">
        <title>Denitratimonas tolerans gen. nov., sp. nov., a denitrifying bacterium isolated from a bioreactor for tannery wastewater treatment.</title>
        <authorList>
            <person name="Han S.I."/>
            <person name="Kim J.O."/>
            <person name="Lee Y.R."/>
            <person name="Ekpeghere K.I."/>
            <person name="Koh S.C."/>
            <person name="Whang K.S."/>
        </authorList>
    </citation>
    <scope>NUCLEOTIDE SEQUENCE [LARGE SCALE GENOMIC DNA]</scope>
    <source>
        <strain evidence="1 2">KACC 17565</strain>
    </source>
</reference>
<protein>
    <submittedName>
        <fullName evidence="1">Uncharacterized protein</fullName>
    </submittedName>
</protein>
<organism evidence="1 2">
    <name type="scientific">Denitratimonas tolerans</name>
    <dbReference type="NCBI Taxonomy" id="1338420"/>
    <lineage>
        <taxon>Bacteria</taxon>
        <taxon>Pseudomonadati</taxon>
        <taxon>Pseudomonadota</taxon>
        <taxon>Gammaproteobacteria</taxon>
        <taxon>Lysobacterales</taxon>
        <taxon>Lysobacteraceae</taxon>
        <taxon>Denitratimonas</taxon>
    </lineage>
</organism>